<keyword evidence="1" id="KW-0496">Mitochondrion</keyword>
<organism evidence="1">
    <name type="scientific">Picea glauca</name>
    <name type="common">White spruce</name>
    <name type="synonym">Pinus glauca</name>
    <dbReference type="NCBI Taxonomy" id="3330"/>
    <lineage>
        <taxon>Eukaryota</taxon>
        <taxon>Viridiplantae</taxon>
        <taxon>Streptophyta</taxon>
        <taxon>Embryophyta</taxon>
        <taxon>Tracheophyta</taxon>
        <taxon>Spermatophyta</taxon>
        <taxon>Pinopsida</taxon>
        <taxon>Pinidae</taxon>
        <taxon>Conifers I</taxon>
        <taxon>Pinales</taxon>
        <taxon>Pinaceae</taxon>
        <taxon>Picea</taxon>
    </lineage>
</organism>
<proteinExistence type="predicted"/>
<evidence type="ECO:0000313" key="1">
    <source>
        <dbReference type="EMBL" id="KUM47401.1"/>
    </source>
</evidence>
<comment type="caution">
    <text evidence="1">The sequence shown here is derived from an EMBL/GenBank/DDBJ whole genome shotgun (WGS) entry which is preliminary data.</text>
</comment>
<gene>
    <name evidence="1" type="ORF">ABT39_MTgene5586</name>
</gene>
<sequence length="57" mass="6450">MMGHDARRFSCLALSTMLPKVRQQQPTGPLPSFTVPITSLVGWHEHSPYPMSYLPRP</sequence>
<reference evidence="1" key="1">
    <citation type="journal article" date="2015" name="Genome Biol. Evol.">
        <title>Organellar Genomes of White Spruce (Picea glauca): Assembly and Annotation.</title>
        <authorList>
            <person name="Jackman S.D."/>
            <person name="Warren R.L."/>
            <person name="Gibb E.A."/>
            <person name="Vandervalk B.P."/>
            <person name="Mohamadi H."/>
            <person name="Chu J."/>
            <person name="Raymond A."/>
            <person name="Pleasance S."/>
            <person name="Coope R."/>
            <person name="Wildung M.R."/>
            <person name="Ritland C.E."/>
            <person name="Bousquet J."/>
            <person name="Jones S.J."/>
            <person name="Bohlmann J."/>
            <person name="Birol I."/>
        </authorList>
    </citation>
    <scope>NUCLEOTIDE SEQUENCE [LARGE SCALE GENOMIC DNA]</scope>
    <source>
        <tissue evidence="1">Flushing bud</tissue>
    </source>
</reference>
<protein>
    <submittedName>
        <fullName evidence="1">Uncharacterized protein</fullName>
    </submittedName>
</protein>
<dbReference type="AlphaFoldDB" id="A0A101LXX6"/>
<dbReference type="EMBL" id="LKAM01000007">
    <property type="protein sequence ID" value="KUM47401.1"/>
    <property type="molecule type" value="Genomic_DNA"/>
</dbReference>
<geneLocation type="mitochondrion" evidence="1"/>
<accession>A0A101LXX6</accession>
<name>A0A101LXX6_PICGL</name>